<proteinExistence type="predicted"/>
<evidence type="ECO:0000256" key="2">
    <source>
        <dbReference type="SAM" id="SignalP"/>
    </source>
</evidence>
<feature type="non-terminal residue" evidence="3">
    <location>
        <position position="1"/>
    </location>
</feature>
<gene>
    <name evidence="3" type="ORF">Agub_g2893</name>
</gene>
<evidence type="ECO:0000313" key="3">
    <source>
        <dbReference type="EMBL" id="GFR42072.1"/>
    </source>
</evidence>
<keyword evidence="4" id="KW-1185">Reference proteome</keyword>
<protein>
    <submittedName>
        <fullName evidence="3">Uncharacterized protein</fullName>
    </submittedName>
</protein>
<dbReference type="EMBL" id="BMAR01000002">
    <property type="protein sequence ID" value="GFR42072.1"/>
    <property type="molecule type" value="Genomic_DNA"/>
</dbReference>
<feature type="compositionally biased region" description="Low complexity" evidence="1">
    <location>
        <begin position="223"/>
        <end position="240"/>
    </location>
</feature>
<organism evidence="3 4">
    <name type="scientific">Astrephomene gubernaculifera</name>
    <dbReference type="NCBI Taxonomy" id="47775"/>
    <lineage>
        <taxon>Eukaryota</taxon>
        <taxon>Viridiplantae</taxon>
        <taxon>Chlorophyta</taxon>
        <taxon>core chlorophytes</taxon>
        <taxon>Chlorophyceae</taxon>
        <taxon>CS clade</taxon>
        <taxon>Chlamydomonadales</taxon>
        <taxon>Astrephomenaceae</taxon>
        <taxon>Astrephomene</taxon>
    </lineage>
</organism>
<dbReference type="Gene3D" id="3.10.450.50">
    <property type="match status" value="1"/>
</dbReference>
<feature type="chain" id="PRO_5042216811" evidence="2">
    <location>
        <begin position="22"/>
        <end position="353"/>
    </location>
</feature>
<feature type="region of interest" description="Disordered" evidence="1">
    <location>
        <begin position="217"/>
        <end position="267"/>
    </location>
</feature>
<evidence type="ECO:0000256" key="1">
    <source>
        <dbReference type="SAM" id="MobiDB-lite"/>
    </source>
</evidence>
<dbReference type="AlphaFoldDB" id="A0AAD3DKF1"/>
<feature type="compositionally biased region" description="Polar residues" evidence="1">
    <location>
        <begin position="241"/>
        <end position="253"/>
    </location>
</feature>
<reference evidence="3 4" key="1">
    <citation type="journal article" date="2021" name="Sci. Rep.">
        <title>Genome sequencing of the multicellular alga Astrephomene provides insights into convergent evolution of germ-soma differentiation.</title>
        <authorList>
            <person name="Yamashita S."/>
            <person name="Yamamoto K."/>
            <person name="Matsuzaki R."/>
            <person name="Suzuki S."/>
            <person name="Yamaguchi H."/>
            <person name="Hirooka S."/>
            <person name="Minakuchi Y."/>
            <person name="Miyagishima S."/>
            <person name="Kawachi M."/>
            <person name="Toyoda A."/>
            <person name="Nozaki H."/>
        </authorList>
    </citation>
    <scope>NUCLEOTIDE SEQUENCE [LARGE SCALE GENOMIC DNA]</scope>
    <source>
        <strain evidence="3 4">NIES-4017</strain>
    </source>
</reference>
<evidence type="ECO:0000313" key="4">
    <source>
        <dbReference type="Proteomes" id="UP001054857"/>
    </source>
</evidence>
<accession>A0AAD3DKF1</accession>
<name>A0AAD3DKF1_9CHLO</name>
<sequence>LEANILFGLGGFLLLFPACLAEHRGLQPLPMKPLAARRSATDALASSYSRRSSVCRTRVRPVAFRERDDIKDWRVKEMADSCRTYYSSLWNRGQLTAAEELLDPNIVLRDPCNVGNWGLSNGGNSSANSNSSTNSSSNGGNYVGGGVGGGLIPATGLIVGPKAVQALVSEARRHYPDLHIEVDEVAVSDSHRIFAAWTARGTPAELVLEQHRLPYHQPPAPTSWPSASSASSHPTGRSSSQHPQLPSAQPHNQLHNHNHRSSRNQPGFLHARAPQEAAWVTGTPAAPAIVAGGSAPHVAGLVLHGVDVITFNYDRSRIAEITTYRQLSGEERREVEWRLTPHPLEIRLARLQW</sequence>
<keyword evidence="2" id="KW-0732">Signal</keyword>
<comment type="caution">
    <text evidence="3">The sequence shown here is derived from an EMBL/GenBank/DDBJ whole genome shotgun (WGS) entry which is preliminary data.</text>
</comment>
<feature type="signal peptide" evidence="2">
    <location>
        <begin position="1"/>
        <end position="21"/>
    </location>
</feature>
<dbReference type="Proteomes" id="UP001054857">
    <property type="component" value="Unassembled WGS sequence"/>
</dbReference>